<gene>
    <name evidence="2" type="ORF">SAMN04488238_10365</name>
</gene>
<evidence type="ECO:0000313" key="2">
    <source>
        <dbReference type="EMBL" id="SDW67536.1"/>
    </source>
</evidence>
<dbReference type="STRING" id="564137.SAMN04488238_10365"/>
<feature type="transmembrane region" description="Helical" evidence="1">
    <location>
        <begin position="12"/>
        <end position="33"/>
    </location>
</feature>
<keyword evidence="1" id="KW-0812">Transmembrane</keyword>
<sequence>MIEYISTHAQALNVLFNGTMVLIWTLYFQVFLVNHLRQGRNMIHIDLGAAQGARSRCLVTNLSSNAVYVQAIIADLSSNGATSRTRITDREEIPLDETKDPLARTNRGTLHTGQTVDIGSLEDLVSRAQIRLHEHWSADSIDTVTITVVAISGQIDRIVAASKSFDSEHLDDGGSVFTAKNILTHQIRPRQTREEFSQMLRDQKFG</sequence>
<keyword evidence="1" id="KW-1133">Transmembrane helix</keyword>
<keyword evidence="1" id="KW-0472">Membrane</keyword>
<dbReference type="OrthoDB" id="7406133at2"/>
<dbReference type="RefSeq" id="WP_092886427.1">
    <property type="nucleotide sequence ID" value="NZ_CP061498.1"/>
</dbReference>
<name>A0A1H2VGN2_9RHOB</name>
<dbReference type="Proteomes" id="UP000198539">
    <property type="component" value="Unassembled WGS sequence"/>
</dbReference>
<evidence type="ECO:0000313" key="3">
    <source>
        <dbReference type="Proteomes" id="UP000198539"/>
    </source>
</evidence>
<protein>
    <submittedName>
        <fullName evidence="2">Uncharacterized protein</fullName>
    </submittedName>
</protein>
<proteinExistence type="predicted"/>
<evidence type="ECO:0000256" key="1">
    <source>
        <dbReference type="SAM" id="Phobius"/>
    </source>
</evidence>
<accession>A0A1H2VGN2</accession>
<organism evidence="2 3">
    <name type="scientific">Roseicitreum antarcticum</name>
    <dbReference type="NCBI Taxonomy" id="564137"/>
    <lineage>
        <taxon>Bacteria</taxon>
        <taxon>Pseudomonadati</taxon>
        <taxon>Pseudomonadota</taxon>
        <taxon>Alphaproteobacteria</taxon>
        <taxon>Rhodobacterales</taxon>
        <taxon>Paracoccaceae</taxon>
        <taxon>Roseicitreum</taxon>
    </lineage>
</organism>
<dbReference type="EMBL" id="FNOM01000003">
    <property type="protein sequence ID" value="SDW67536.1"/>
    <property type="molecule type" value="Genomic_DNA"/>
</dbReference>
<keyword evidence="3" id="KW-1185">Reference proteome</keyword>
<dbReference type="AlphaFoldDB" id="A0A1H2VGN2"/>
<reference evidence="2 3" key="1">
    <citation type="submission" date="2016-10" db="EMBL/GenBank/DDBJ databases">
        <authorList>
            <person name="de Groot N.N."/>
        </authorList>
    </citation>
    <scope>NUCLEOTIDE SEQUENCE [LARGE SCALE GENOMIC DNA]</scope>
    <source>
        <strain evidence="2 3">CGMCC 1.8894</strain>
    </source>
</reference>